<organism evidence="6 7">
    <name type="scientific">Clostridium isatidis</name>
    <dbReference type="NCBI Taxonomy" id="182773"/>
    <lineage>
        <taxon>Bacteria</taxon>
        <taxon>Bacillati</taxon>
        <taxon>Bacillota</taxon>
        <taxon>Clostridia</taxon>
        <taxon>Eubacteriales</taxon>
        <taxon>Clostridiaceae</taxon>
        <taxon>Clostridium</taxon>
    </lineage>
</organism>
<name>A0A343J8Z2_9CLOT</name>
<dbReference type="PANTHER" id="PTHR42711">
    <property type="entry name" value="ABC TRANSPORTER ATP-BINDING PROTEIN"/>
    <property type="match status" value="1"/>
</dbReference>
<gene>
    <name evidence="6" type="ORF">BEN51_00285</name>
</gene>
<dbReference type="SMART" id="SM00382">
    <property type="entry name" value="AAA"/>
    <property type="match status" value="1"/>
</dbReference>
<dbReference type="AlphaFoldDB" id="A0A343J8Z2"/>
<keyword evidence="4" id="KW-0067">ATP-binding</keyword>
<evidence type="ECO:0000313" key="7">
    <source>
        <dbReference type="Proteomes" id="UP000264883"/>
    </source>
</evidence>
<dbReference type="KEGG" id="cia:BEN51_00285"/>
<dbReference type="PANTHER" id="PTHR42711:SF5">
    <property type="entry name" value="ABC TRANSPORTER ATP-BINDING PROTEIN NATA"/>
    <property type="match status" value="1"/>
</dbReference>
<feature type="domain" description="ABC transporter" evidence="5">
    <location>
        <begin position="2"/>
        <end position="233"/>
    </location>
</feature>
<dbReference type="GO" id="GO:0005524">
    <property type="term" value="F:ATP binding"/>
    <property type="evidence" value="ECO:0007669"/>
    <property type="project" value="UniProtKB-KW"/>
</dbReference>
<evidence type="ECO:0000256" key="4">
    <source>
        <dbReference type="ARBA" id="ARBA00022840"/>
    </source>
</evidence>
<sequence length="243" mass="27076">MLTLENVTKSFKKTTVVNNLTFSVRPGEIVGLLGENGAGKTTTLRMISTMLKITSGNIKVNDINVKEKPADVRKNIGILFGGDVGLYDRLTGRENIRYFASLYGMSKDEANKRVDELAESFGMKEYIDKPVGKYSRGMKQKISIARSIVHNPSVMLFDEPTTGLDVSAAKIVQDFILQCKKEGKTILFSSHSIKEVEKLCDRVVIINKGNLLENCTLEELKEKHNDDNIEEIFLKIIGGEANE</sequence>
<accession>A0A343J8Z2</accession>
<protein>
    <submittedName>
        <fullName evidence="6">ABC transporter</fullName>
    </submittedName>
</protein>
<evidence type="ECO:0000256" key="3">
    <source>
        <dbReference type="ARBA" id="ARBA00022741"/>
    </source>
</evidence>
<keyword evidence="7" id="KW-1185">Reference proteome</keyword>
<evidence type="ECO:0000256" key="2">
    <source>
        <dbReference type="ARBA" id="ARBA00022448"/>
    </source>
</evidence>
<evidence type="ECO:0000259" key="5">
    <source>
        <dbReference type="PROSITE" id="PS50893"/>
    </source>
</evidence>
<evidence type="ECO:0000313" key="6">
    <source>
        <dbReference type="EMBL" id="ASW42000.1"/>
    </source>
</evidence>
<dbReference type="GO" id="GO:0016887">
    <property type="term" value="F:ATP hydrolysis activity"/>
    <property type="evidence" value="ECO:0007669"/>
    <property type="project" value="InterPro"/>
</dbReference>
<keyword evidence="2" id="KW-0813">Transport</keyword>
<dbReference type="InterPro" id="IPR003593">
    <property type="entry name" value="AAA+_ATPase"/>
</dbReference>
<dbReference type="RefSeq" id="WP_119864133.1">
    <property type="nucleotide sequence ID" value="NZ_CP016786.1"/>
</dbReference>
<dbReference type="EMBL" id="CP016786">
    <property type="protein sequence ID" value="ASW42000.1"/>
    <property type="molecule type" value="Genomic_DNA"/>
</dbReference>
<keyword evidence="3" id="KW-0547">Nucleotide-binding</keyword>
<proteinExistence type="inferred from homology"/>
<dbReference type="InterPro" id="IPR027417">
    <property type="entry name" value="P-loop_NTPase"/>
</dbReference>
<evidence type="ECO:0000256" key="1">
    <source>
        <dbReference type="ARBA" id="ARBA00005417"/>
    </source>
</evidence>
<dbReference type="InterPro" id="IPR050763">
    <property type="entry name" value="ABC_transporter_ATP-binding"/>
</dbReference>
<dbReference type="InterPro" id="IPR003439">
    <property type="entry name" value="ABC_transporter-like_ATP-bd"/>
</dbReference>
<dbReference type="OrthoDB" id="9804819at2"/>
<dbReference type="Pfam" id="PF00005">
    <property type="entry name" value="ABC_tran"/>
    <property type="match status" value="1"/>
</dbReference>
<dbReference type="SUPFAM" id="SSF52540">
    <property type="entry name" value="P-loop containing nucleoside triphosphate hydrolases"/>
    <property type="match status" value="1"/>
</dbReference>
<dbReference type="Gene3D" id="3.40.50.300">
    <property type="entry name" value="P-loop containing nucleotide triphosphate hydrolases"/>
    <property type="match status" value="1"/>
</dbReference>
<reference evidence="6 7" key="1">
    <citation type="submission" date="2016-08" db="EMBL/GenBank/DDBJ databases">
        <title>Complete Genome Sequence Of The Indigo Reducing Clostridium isatidis DSM15098.</title>
        <authorList>
            <person name="Little G.T."/>
            <person name="Minton N.P."/>
        </authorList>
    </citation>
    <scope>NUCLEOTIDE SEQUENCE [LARGE SCALE GENOMIC DNA]</scope>
    <source>
        <strain evidence="6 7">DSM 15098</strain>
    </source>
</reference>
<comment type="similarity">
    <text evidence="1">Belongs to the ABC transporter superfamily.</text>
</comment>
<dbReference type="PROSITE" id="PS50893">
    <property type="entry name" value="ABC_TRANSPORTER_2"/>
    <property type="match status" value="1"/>
</dbReference>
<dbReference type="Proteomes" id="UP000264883">
    <property type="component" value="Chromosome"/>
</dbReference>